<organism evidence="2 3">
    <name type="scientific">Polarella glacialis</name>
    <name type="common">Dinoflagellate</name>
    <dbReference type="NCBI Taxonomy" id="89957"/>
    <lineage>
        <taxon>Eukaryota</taxon>
        <taxon>Sar</taxon>
        <taxon>Alveolata</taxon>
        <taxon>Dinophyceae</taxon>
        <taxon>Suessiales</taxon>
        <taxon>Suessiaceae</taxon>
        <taxon>Polarella</taxon>
    </lineage>
</organism>
<dbReference type="EMBL" id="CAJNNW010000481">
    <property type="protein sequence ID" value="CAE8627951.1"/>
    <property type="molecule type" value="Genomic_DNA"/>
</dbReference>
<protein>
    <submittedName>
        <fullName evidence="2">Uncharacterized protein</fullName>
    </submittedName>
</protein>
<evidence type="ECO:0000256" key="1">
    <source>
        <dbReference type="SAM" id="Phobius"/>
    </source>
</evidence>
<comment type="caution">
    <text evidence="2">The sequence shown here is derived from an EMBL/GenBank/DDBJ whole genome shotgun (WGS) entry which is preliminary data.</text>
</comment>
<sequence>MKTCHGRIWHDRLSIQILRRYVSQAAQPSQPLLSLTSRPFESPEFVMAQAITEPSNIDVDVGPAIVQPEPDHHHQLHRQNTDSLVADMEKNRNLAMSKSLCGLCIPVIVIFLNFFAAFKYRYESDHCNSSPLPFSTIFIGLGCTGIASLVIMSGFLYGTLLIANRDIIKANLYQAQGRKEESAAAFERGQVLAANGVRLNMALVCPSLLLALFSIAWAITAWVSYASSFYRGNEDCKLPQQWWIGLFVAGLIMNMCSGQRKKKADSE</sequence>
<proteinExistence type="predicted"/>
<feature type="transmembrane region" description="Helical" evidence="1">
    <location>
        <begin position="208"/>
        <end position="230"/>
    </location>
</feature>
<gene>
    <name evidence="2" type="ORF">PGLA2088_LOCUS680</name>
</gene>
<keyword evidence="1" id="KW-0472">Membrane</keyword>
<evidence type="ECO:0000313" key="3">
    <source>
        <dbReference type="Proteomes" id="UP000626109"/>
    </source>
</evidence>
<name>A0A813GW20_POLGL</name>
<keyword evidence="1" id="KW-0812">Transmembrane</keyword>
<evidence type="ECO:0000313" key="2">
    <source>
        <dbReference type="EMBL" id="CAE8627951.1"/>
    </source>
</evidence>
<reference evidence="2" key="1">
    <citation type="submission" date="2021-02" db="EMBL/GenBank/DDBJ databases">
        <authorList>
            <person name="Dougan E. K."/>
            <person name="Rhodes N."/>
            <person name="Thang M."/>
            <person name="Chan C."/>
        </authorList>
    </citation>
    <scope>NUCLEOTIDE SEQUENCE</scope>
</reference>
<accession>A0A813GW20</accession>
<feature type="transmembrane region" description="Helical" evidence="1">
    <location>
        <begin position="100"/>
        <end position="118"/>
    </location>
</feature>
<dbReference type="AlphaFoldDB" id="A0A813GW20"/>
<dbReference type="Proteomes" id="UP000626109">
    <property type="component" value="Unassembled WGS sequence"/>
</dbReference>
<keyword evidence="1" id="KW-1133">Transmembrane helix</keyword>
<feature type="transmembrane region" description="Helical" evidence="1">
    <location>
        <begin position="242"/>
        <end position="258"/>
    </location>
</feature>
<feature type="transmembrane region" description="Helical" evidence="1">
    <location>
        <begin position="138"/>
        <end position="163"/>
    </location>
</feature>